<keyword evidence="4" id="KW-0732">Signal</keyword>
<dbReference type="AlphaFoldDB" id="A0A3A9YZA5"/>
<feature type="domain" description="CusB-like beta-barrel" evidence="5">
    <location>
        <begin position="317"/>
        <end position="391"/>
    </location>
</feature>
<feature type="chain" id="PRO_5017418672" evidence="4">
    <location>
        <begin position="21"/>
        <end position="453"/>
    </location>
</feature>
<organism evidence="6 7">
    <name type="scientific">Micromonospora endolithica</name>
    <dbReference type="NCBI Taxonomy" id="230091"/>
    <lineage>
        <taxon>Bacteria</taxon>
        <taxon>Bacillati</taxon>
        <taxon>Actinomycetota</taxon>
        <taxon>Actinomycetes</taxon>
        <taxon>Micromonosporales</taxon>
        <taxon>Micromonosporaceae</taxon>
        <taxon>Micromonospora</taxon>
    </lineage>
</organism>
<dbReference type="EMBL" id="RBAK01000012">
    <property type="protein sequence ID" value="RKN41069.1"/>
    <property type="molecule type" value="Genomic_DNA"/>
</dbReference>
<dbReference type="PANTHER" id="PTHR32347">
    <property type="entry name" value="EFFLUX SYSTEM COMPONENT YKNX-RELATED"/>
    <property type="match status" value="1"/>
</dbReference>
<gene>
    <name evidence="6" type="ORF">D7223_25330</name>
</gene>
<dbReference type="Gene3D" id="2.40.420.20">
    <property type="match status" value="1"/>
</dbReference>
<evidence type="ECO:0000256" key="1">
    <source>
        <dbReference type="ARBA" id="ARBA00004196"/>
    </source>
</evidence>
<name>A0A3A9YZA5_9ACTN</name>
<evidence type="ECO:0000256" key="3">
    <source>
        <dbReference type="SAM" id="MobiDB-lite"/>
    </source>
</evidence>
<dbReference type="InterPro" id="IPR050465">
    <property type="entry name" value="UPF0194_transport"/>
</dbReference>
<evidence type="ECO:0000259" key="5">
    <source>
        <dbReference type="Pfam" id="PF25954"/>
    </source>
</evidence>
<evidence type="ECO:0000256" key="4">
    <source>
        <dbReference type="SAM" id="SignalP"/>
    </source>
</evidence>
<comment type="subcellular location">
    <subcellularLocation>
        <location evidence="1">Cell envelope</location>
    </subcellularLocation>
</comment>
<protein>
    <submittedName>
        <fullName evidence="6">HlyD family efflux transporter periplasmic adaptor subunit</fullName>
    </submittedName>
</protein>
<keyword evidence="7" id="KW-1185">Reference proteome</keyword>
<dbReference type="RefSeq" id="WP_120730951.1">
    <property type="nucleotide sequence ID" value="NZ_RBAK01000012.1"/>
</dbReference>
<sequence length="453" mass="44408">MGIHLHVWRAVRRRPVPAGAATATLVAVAVAAGAAAFSDGADRTGAPAATVRVDRGEVTSAVAATGSVRPAASRGLAFTAVGTVTEVRVRPGVDVTVGQVLAVLDDAEAHAEVTRAEQALADARAVLDDLEGEPDPDTLACDTSPVSATRGDGAGGAAGGTAGDTVRSTPSGDTGSPTPGADPDQPSPSATPSVTRSATPTPTGSSDSPVKPSASGTGKGPAATVTAPTPADPRGCPTEPGGSGPGGNAAGADPLLRAHQQVTAAQLALAEAADRLAGTTITAPVAGRVLSVAGPVGTRVSAGARFIELAVVDGMQVTATFPEADAGQIAVGQTATVTPAGRPDTELDAEVVQVDPVGTSDGQVVRFGVRLALGDAPDDLLIGQSAAVRIRIATVADVLRLPAGAVEVRRDGAGTVLVAGAAEPRPVVVGLRGDQFVEIRSGLAEGDLLLAAG</sequence>
<proteinExistence type="predicted"/>
<feature type="signal peptide" evidence="4">
    <location>
        <begin position="1"/>
        <end position="20"/>
    </location>
</feature>
<feature type="compositionally biased region" description="Polar residues" evidence="3">
    <location>
        <begin position="166"/>
        <end position="177"/>
    </location>
</feature>
<feature type="compositionally biased region" description="Low complexity" evidence="3">
    <location>
        <begin position="220"/>
        <end position="240"/>
    </location>
</feature>
<reference evidence="6 7" key="1">
    <citation type="journal article" date="2004" name="Syst. Appl. Microbiol.">
        <title>Cryptoendolithic actinomycetes from antarctic sandstone rock samples: Micromonospora endolithica sp. nov. and two isolates related to Micromonospora coerulea Jensen 1932.</title>
        <authorList>
            <person name="Hirsch P."/>
            <person name="Mevs U."/>
            <person name="Kroppenstedt R.M."/>
            <person name="Schumann P."/>
            <person name="Stackebrandt E."/>
        </authorList>
    </citation>
    <scope>NUCLEOTIDE SEQUENCE [LARGE SCALE GENOMIC DNA]</scope>
    <source>
        <strain evidence="6 7">JCM 12677</strain>
    </source>
</reference>
<evidence type="ECO:0000313" key="6">
    <source>
        <dbReference type="EMBL" id="RKN41069.1"/>
    </source>
</evidence>
<dbReference type="GO" id="GO:0030313">
    <property type="term" value="C:cell envelope"/>
    <property type="evidence" value="ECO:0007669"/>
    <property type="project" value="UniProtKB-SubCell"/>
</dbReference>
<dbReference type="Gene3D" id="2.40.50.100">
    <property type="match status" value="1"/>
</dbReference>
<dbReference type="Proteomes" id="UP000281726">
    <property type="component" value="Unassembled WGS sequence"/>
</dbReference>
<accession>A0A3A9YZA5</accession>
<evidence type="ECO:0000313" key="7">
    <source>
        <dbReference type="Proteomes" id="UP000281726"/>
    </source>
</evidence>
<evidence type="ECO:0000256" key="2">
    <source>
        <dbReference type="ARBA" id="ARBA00023054"/>
    </source>
</evidence>
<dbReference type="Pfam" id="PF25954">
    <property type="entry name" value="Beta-barrel_RND_2"/>
    <property type="match status" value="1"/>
</dbReference>
<dbReference type="Gene3D" id="2.40.30.170">
    <property type="match status" value="1"/>
</dbReference>
<keyword evidence="2" id="KW-0175">Coiled coil</keyword>
<comment type="caution">
    <text evidence="6">The sequence shown here is derived from an EMBL/GenBank/DDBJ whole genome shotgun (WGS) entry which is preliminary data.</text>
</comment>
<dbReference type="Gene3D" id="1.10.287.470">
    <property type="entry name" value="Helix hairpin bin"/>
    <property type="match status" value="1"/>
</dbReference>
<feature type="compositionally biased region" description="Polar residues" evidence="3">
    <location>
        <begin position="187"/>
        <end position="208"/>
    </location>
</feature>
<feature type="compositionally biased region" description="Gly residues" evidence="3">
    <location>
        <begin position="152"/>
        <end position="162"/>
    </location>
</feature>
<dbReference type="OrthoDB" id="3286702at2"/>
<dbReference type="InterPro" id="IPR058792">
    <property type="entry name" value="Beta-barrel_RND_2"/>
</dbReference>
<feature type="region of interest" description="Disordered" evidence="3">
    <location>
        <begin position="130"/>
        <end position="253"/>
    </location>
</feature>